<dbReference type="Proteomes" id="UP000835243">
    <property type="component" value="Chromosome"/>
</dbReference>
<evidence type="ECO:0000313" key="2">
    <source>
        <dbReference type="EMBL" id="CAE6706227.1"/>
    </source>
</evidence>
<proteinExistence type="predicted"/>
<evidence type="ECO:0000313" key="1">
    <source>
        <dbReference type="EMBL" id="CAE6702113.1"/>
    </source>
</evidence>
<dbReference type="EMBL" id="HG992341">
    <property type="protein sequence ID" value="CAE6706257.1"/>
    <property type="molecule type" value="Genomic_DNA"/>
</dbReference>
<reference evidence="2 3" key="1">
    <citation type="submission" date="2021-02" db="EMBL/GenBank/DDBJ databases">
        <authorList>
            <person name="Pothier F. J."/>
        </authorList>
    </citation>
    <scope>NUCLEOTIDE SEQUENCE</scope>
    <source>
        <strain evidence="1 3">301</strain>
        <strain evidence="2">CFBP 1159</strain>
    </source>
</reference>
<sequence length="145" mass="15914">MTPFVDTRDWPLVTLHMPEHVPDAQTDALMAQLQAVYARAEPYVLLLQGAQLPRQSAHFMAAYTRWSRDSFALQQRDCLGAVRVVEDPVARGEYARQADGWNASGQAAYPYRIVATHAEALAQAQAWLAAAQATGAAPAEPVPER</sequence>
<dbReference type="EMBL" id="HG992338">
    <property type="protein sequence ID" value="CAE6702113.1"/>
    <property type="molecule type" value="Genomic_DNA"/>
</dbReference>
<dbReference type="AlphaFoldDB" id="A0A2S7C506"/>
<name>A0A2S7C506_9XANT</name>
<keyword evidence="3" id="KW-1185">Reference proteome</keyword>
<accession>A0A2S7C506</accession>
<dbReference type="EMBL" id="HG992338">
    <property type="protein sequence ID" value="CAE6702133.1"/>
    <property type="molecule type" value="Genomic_DNA"/>
</dbReference>
<dbReference type="EMBL" id="HG992341">
    <property type="protein sequence ID" value="CAE6706227.1"/>
    <property type="molecule type" value="Genomic_DNA"/>
</dbReference>
<protein>
    <submittedName>
        <fullName evidence="2">Uncharacterized protein</fullName>
    </submittedName>
</protein>
<evidence type="ECO:0000313" key="3">
    <source>
        <dbReference type="Proteomes" id="UP000835287"/>
    </source>
</evidence>
<gene>
    <name evidence="2" type="ORF">CFBP1159_05640</name>
    <name evidence="1" type="ORF">XAC301_04630</name>
</gene>
<dbReference type="Proteomes" id="UP000835287">
    <property type="component" value="Chromosome"/>
</dbReference>
<organism evidence="2">
    <name type="scientific">Xanthomonas arboricola pv. corylina</name>
    <dbReference type="NCBI Taxonomy" id="487821"/>
    <lineage>
        <taxon>Bacteria</taxon>
        <taxon>Pseudomonadati</taxon>
        <taxon>Pseudomonadota</taxon>
        <taxon>Gammaproteobacteria</taxon>
        <taxon>Lysobacterales</taxon>
        <taxon>Lysobacteraceae</taxon>
        <taxon>Xanthomonas</taxon>
    </lineage>
</organism>